<dbReference type="EC" id="1.8.4.11" evidence="4"/>
<dbReference type="SUPFAM" id="SSF55068">
    <property type="entry name" value="Peptide methionine sulfoxide reductase"/>
    <property type="match status" value="1"/>
</dbReference>
<keyword evidence="8" id="KW-1185">Reference proteome</keyword>
<feature type="active site" evidence="4">
    <location>
        <position position="48"/>
    </location>
</feature>
<accession>A0A965ZL68</accession>
<dbReference type="Gene3D" id="3.30.1060.10">
    <property type="entry name" value="Peptide methionine sulphoxide reductase MsrA"/>
    <property type="match status" value="1"/>
</dbReference>
<dbReference type="Pfam" id="PF01625">
    <property type="entry name" value="PMSR"/>
    <property type="match status" value="1"/>
</dbReference>
<dbReference type="PANTHER" id="PTHR43774">
    <property type="entry name" value="PEPTIDE METHIONINE SULFOXIDE REDUCTASE"/>
    <property type="match status" value="1"/>
</dbReference>
<comment type="function">
    <text evidence="4">Has an important function as a repair enzyme for proteins that have been inactivated by oxidation. Catalyzes the reversible oxidation-reduction of methionine sulfoxide in proteins to methionine.</text>
</comment>
<evidence type="ECO:0000256" key="3">
    <source>
        <dbReference type="ARBA" id="ARBA00048782"/>
    </source>
</evidence>
<evidence type="ECO:0000256" key="4">
    <source>
        <dbReference type="HAMAP-Rule" id="MF_01401"/>
    </source>
</evidence>
<dbReference type="GO" id="GO:0008113">
    <property type="term" value="F:peptide-methionine (S)-S-oxide reductase activity"/>
    <property type="evidence" value="ECO:0007669"/>
    <property type="project" value="UniProtKB-UniRule"/>
</dbReference>
<dbReference type="PANTHER" id="PTHR43774:SF1">
    <property type="entry name" value="PEPTIDE METHIONINE SULFOXIDE REDUCTASE MSRA 2"/>
    <property type="match status" value="1"/>
</dbReference>
<keyword evidence="5" id="KW-0732">Signal</keyword>
<feature type="chain" id="PRO_5037191270" description="Peptide methionine sulfoxide reductase MsrA" evidence="5">
    <location>
        <begin position="21"/>
        <end position="218"/>
    </location>
</feature>
<feature type="domain" description="Peptide methionine sulphoxide reductase MsrA" evidence="6">
    <location>
        <begin position="42"/>
        <end position="192"/>
    </location>
</feature>
<reference evidence="7" key="2">
    <citation type="submission" date="2020-10" db="EMBL/GenBank/DDBJ databases">
        <title>Mucilaginibacter sp. nov., isolated from soil.</title>
        <authorList>
            <person name="Jeon C.O."/>
        </authorList>
    </citation>
    <scope>NUCLEOTIDE SEQUENCE</scope>
    <source>
        <strain evidence="7">R11</strain>
    </source>
</reference>
<sequence length="218" mass="24441">MKNFVFYIAAIVMLYSCANAQTSASENQFAKVPPPAAGQAVATFGGGCFWASSEAFLELKGVDKVIAGYAGGSTKNPTYEDVCTRTTGHAEVVQVYYDPQEISYTTLAHAFFYAHDPTTLNRQGPDEGTDYRSIAFYRTPEEKSTLEDVIKQVNDGHHYSNKIVTQVVPFKVFYPAEIYHQGYFRKHGDSQYIESVSLPKVLKMREAMHAYLKPEFQK</sequence>
<evidence type="ECO:0000256" key="5">
    <source>
        <dbReference type="SAM" id="SignalP"/>
    </source>
</evidence>
<evidence type="ECO:0000259" key="6">
    <source>
        <dbReference type="Pfam" id="PF01625"/>
    </source>
</evidence>
<dbReference type="HAMAP" id="MF_01401">
    <property type="entry name" value="MsrA"/>
    <property type="match status" value="1"/>
</dbReference>
<dbReference type="PROSITE" id="PS51257">
    <property type="entry name" value="PROKAR_LIPOPROTEIN"/>
    <property type="match status" value="1"/>
</dbReference>
<protein>
    <recommendedName>
        <fullName evidence="4">Peptide methionine sulfoxide reductase MsrA</fullName>
        <shortName evidence="4">Protein-methionine-S-oxide reductase</shortName>
        <ecNumber evidence="4">1.8.4.11</ecNumber>
    </recommendedName>
    <alternativeName>
        <fullName evidence="4">Peptide-methionine (S)-S-oxide reductase</fullName>
        <shortName evidence="4">Peptide Met(O) reductase</shortName>
    </alternativeName>
</protein>
<dbReference type="InterPro" id="IPR036509">
    <property type="entry name" value="Met_Sox_Rdtase_MsrA_sf"/>
</dbReference>
<proteinExistence type="inferred from homology"/>
<evidence type="ECO:0000313" key="7">
    <source>
        <dbReference type="EMBL" id="NCD71984.1"/>
    </source>
</evidence>
<dbReference type="InterPro" id="IPR002569">
    <property type="entry name" value="Met_Sox_Rdtase_MsrA_dom"/>
</dbReference>
<evidence type="ECO:0000313" key="8">
    <source>
        <dbReference type="Proteomes" id="UP000638732"/>
    </source>
</evidence>
<comment type="caution">
    <text evidence="7">The sequence shown here is derived from an EMBL/GenBank/DDBJ whole genome shotgun (WGS) entry which is preliminary data.</text>
</comment>
<comment type="similarity">
    <text evidence="4">Belongs to the MsrA Met sulfoxide reductase family.</text>
</comment>
<dbReference type="RefSeq" id="WP_166587957.1">
    <property type="nucleotide sequence ID" value="NZ_WWEO01000045.1"/>
</dbReference>
<dbReference type="Proteomes" id="UP000638732">
    <property type="component" value="Unassembled WGS sequence"/>
</dbReference>
<name>A0A965ZL68_9SPHI</name>
<comment type="catalytic activity">
    <reaction evidence="3 4">
        <text>[thioredoxin]-disulfide + L-methionine + H2O = L-methionine (S)-S-oxide + [thioredoxin]-dithiol</text>
        <dbReference type="Rhea" id="RHEA:19993"/>
        <dbReference type="Rhea" id="RHEA-COMP:10698"/>
        <dbReference type="Rhea" id="RHEA-COMP:10700"/>
        <dbReference type="ChEBI" id="CHEBI:15377"/>
        <dbReference type="ChEBI" id="CHEBI:29950"/>
        <dbReference type="ChEBI" id="CHEBI:50058"/>
        <dbReference type="ChEBI" id="CHEBI:57844"/>
        <dbReference type="ChEBI" id="CHEBI:58772"/>
        <dbReference type="EC" id="1.8.4.11"/>
    </reaction>
</comment>
<keyword evidence="1 4" id="KW-0560">Oxidoreductase</keyword>
<dbReference type="AlphaFoldDB" id="A0A965ZL68"/>
<reference evidence="7" key="1">
    <citation type="submission" date="2020-01" db="EMBL/GenBank/DDBJ databases">
        <authorList>
            <person name="Seo Y.L."/>
        </authorList>
    </citation>
    <scope>NUCLEOTIDE SEQUENCE</scope>
    <source>
        <strain evidence="7">R11</strain>
    </source>
</reference>
<evidence type="ECO:0000256" key="1">
    <source>
        <dbReference type="ARBA" id="ARBA00023002"/>
    </source>
</evidence>
<comment type="catalytic activity">
    <reaction evidence="2 4">
        <text>L-methionyl-[protein] + [thioredoxin]-disulfide + H2O = L-methionyl-(S)-S-oxide-[protein] + [thioredoxin]-dithiol</text>
        <dbReference type="Rhea" id="RHEA:14217"/>
        <dbReference type="Rhea" id="RHEA-COMP:10698"/>
        <dbReference type="Rhea" id="RHEA-COMP:10700"/>
        <dbReference type="Rhea" id="RHEA-COMP:12313"/>
        <dbReference type="Rhea" id="RHEA-COMP:12315"/>
        <dbReference type="ChEBI" id="CHEBI:15377"/>
        <dbReference type="ChEBI" id="CHEBI:16044"/>
        <dbReference type="ChEBI" id="CHEBI:29950"/>
        <dbReference type="ChEBI" id="CHEBI:44120"/>
        <dbReference type="ChEBI" id="CHEBI:50058"/>
        <dbReference type="EC" id="1.8.4.11"/>
    </reaction>
</comment>
<evidence type="ECO:0000256" key="2">
    <source>
        <dbReference type="ARBA" id="ARBA00047806"/>
    </source>
</evidence>
<organism evidence="7 8">
    <name type="scientific">Mucilaginibacter agri</name>
    <dbReference type="NCBI Taxonomy" id="2695265"/>
    <lineage>
        <taxon>Bacteria</taxon>
        <taxon>Pseudomonadati</taxon>
        <taxon>Bacteroidota</taxon>
        <taxon>Sphingobacteriia</taxon>
        <taxon>Sphingobacteriales</taxon>
        <taxon>Sphingobacteriaceae</taxon>
        <taxon>Mucilaginibacter</taxon>
    </lineage>
</organism>
<feature type="signal peptide" evidence="5">
    <location>
        <begin position="1"/>
        <end position="20"/>
    </location>
</feature>
<dbReference type="NCBIfam" id="TIGR00401">
    <property type="entry name" value="msrA"/>
    <property type="match status" value="1"/>
</dbReference>
<dbReference type="EMBL" id="WWEO01000045">
    <property type="protein sequence ID" value="NCD71984.1"/>
    <property type="molecule type" value="Genomic_DNA"/>
</dbReference>
<gene>
    <name evidence="4 7" type="primary">msrA</name>
    <name evidence="7" type="ORF">GSY63_21655</name>
</gene>